<keyword evidence="3" id="KW-0949">S-adenosyl-L-methionine</keyword>
<keyword evidence="4" id="KW-0479">Metal-binding</keyword>
<dbReference type="InterPro" id="IPR007197">
    <property type="entry name" value="rSAM"/>
</dbReference>
<keyword evidence="8" id="KW-0456">Lyase</keyword>
<gene>
    <name evidence="8" type="primary">thiH</name>
    <name evidence="8" type="ORF">KD144_13165</name>
</gene>
<dbReference type="Pfam" id="PF06968">
    <property type="entry name" value="BATS"/>
    <property type="match status" value="1"/>
</dbReference>
<keyword evidence="6" id="KW-0411">Iron-sulfur</keyword>
<dbReference type="InterPro" id="IPR012726">
    <property type="entry name" value="ThiH"/>
</dbReference>
<dbReference type="InterPro" id="IPR010722">
    <property type="entry name" value="BATS_dom"/>
</dbReference>
<comment type="caution">
    <text evidence="8">The sequence shown here is derived from an EMBL/GenBank/DDBJ whole genome shotgun (WGS) entry which is preliminary data.</text>
</comment>
<dbReference type="SFLD" id="SFLDF00301">
    <property type="entry name" value="2-iminoacetate_synthase_(ThiH)"/>
    <property type="match status" value="1"/>
</dbReference>
<dbReference type="GO" id="GO:0036355">
    <property type="term" value="F:2-iminoacetate synthase activity"/>
    <property type="evidence" value="ECO:0007669"/>
    <property type="project" value="UniProtKB-EC"/>
</dbReference>
<dbReference type="SFLD" id="SFLDG01060">
    <property type="entry name" value="BATS_domain_containing"/>
    <property type="match status" value="1"/>
</dbReference>
<dbReference type="Gene3D" id="3.20.20.70">
    <property type="entry name" value="Aldolase class I"/>
    <property type="match status" value="1"/>
</dbReference>
<dbReference type="NCBIfam" id="TIGR02351">
    <property type="entry name" value="thiH"/>
    <property type="match status" value="1"/>
</dbReference>
<dbReference type="SFLD" id="SFLDG01081">
    <property type="entry name" value="cleavage_of_the_Ca-Cb_bond_in"/>
    <property type="match status" value="1"/>
</dbReference>
<dbReference type="RefSeq" id="WP_212119407.1">
    <property type="nucleotide sequence ID" value="NZ_JAGTPX020000011.1"/>
</dbReference>
<reference evidence="8" key="1">
    <citation type="submission" date="2021-04" db="EMBL/GenBank/DDBJ databases">
        <title>Genomic analysis of electroactive and textile dye degrading Bacillus circulans strain: DC10 isolated from constructed wetland-microbial fuel cells treating textile dye wastewaters.</title>
        <authorList>
            <person name="Patel D.U."/>
            <person name="Desai C.R."/>
        </authorList>
    </citation>
    <scope>NUCLEOTIDE SEQUENCE</scope>
    <source>
        <strain evidence="8">DC10</strain>
    </source>
</reference>
<comment type="cofactor">
    <cofactor evidence="1">
        <name>[4Fe-4S] cluster</name>
        <dbReference type="ChEBI" id="CHEBI:49883"/>
    </cofactor>
</comment>
<dbReference type="InterPro" id="IPR058240">
    <property type="entry name" value="rSAM_sf"/>
</dbReference>
<feature type="domain" description="Radical SAM core" evidence="7">
    <location>
        <begin position="70"/>
        <end position="305"/>
    </location>
</feature>
<keyword evidence="5" id="KW-0408">Iron</keyword>
<evidence type="ECO:0000313" key="8">
    <source>
        <dbReference type="EMBL" id="MBR8670503.1"/>
    </source>
</evidence>
<keyword evidence="2" id="KW-0004">4Fe-4S</keyword>
<organism evidence="8">
    <name type="scientific">Niallia circulans</name>
    <name type="common">Bacillus circulans</name>
    <dbReference type="NCBI Taxonomy" id="1397"/>
    <lineage>
        <taxon>Bacteria</taxon>
        <taxon>Bacillati</taxon>
        <taxon>Bacillota</taxon>
        <taxon>Bacilli</taxon>
        <taxon>Bacillales</taxon>
        <taxon>Bacillaceae</taxon>
        <taxon>Niallia</taxon>
    </lineage>
</organism>
<name>A0A941GFJ0_NIACI</name>
<evidence type="ECO:0000259" key="7">
    <source>
        <dbReference type="PROSITE" id="PS51918"/>
    </source>
</evidence>
<dbReference type="GO" id="GO:0051539">
    <property type="term" value="F:4 iron, 4 sulfur cluster binding"/>
    <property type="evidence" value="ECO:0007669"/>
    <property type="project" value="UniProtKB-KW"/>
</dbReference>
<evidence type="ECO:0000256" key="1">
    <source>
        <dbReference type="ARBA" id="ARBA00001966"/>
    </source>
</evidence>
<dbReference type="PANTHER" id="PTHR43583">
    <property type="entry name" value="2-IMINOACETATE SYNTHASE"/>
    <property type="match status" value="1"/>
</dbReference>
<sequence length="367" mass="42338">MSFYDVYLSLKDIPFRNRFKNITSKDVKHVLKKDRLTIEDYLILLSPAAENFLEEMAQRAHHLTVQHFGKTMQLYMPLYLSDYCVNVCSYCSFSFTNSFPRRRLTLEEIQKEAQVIADMGIKHIILLTGESRLHSSVEYLKESVTVLKQYFSSIAIEIQPLDENDYKELVDDGIDGLTVYQEVYNEDIYREIHKKGPKRNFRYRLETPERGAEAGMRSLNVGALLGLDDWRKECFLTGAHASYLQDKYLETEVGVSFPRIRPHAGSFQPKDHVTDKNLVQAILAFRLFLPRAGINLSTRETAEFREKLIPLGVTKMSADSSTVVGGYSDPHATQSQFEISDDRSVEEIKVLLKHKGYQPVMKDWQML</sequence>
<evidence type="ECO:0000256" key="2">
    <source>
        <dbReference type="ARBA" id="ARBA00022485"/>
    </source>
</evidence>
<dbReference type="Pfam" id="PF04055">
    <property type="entry name" value="Radical_SAM"/>
    <property type="match status" value="1"/>
</dbReference>
<dbReference type="InterPro" id="IPR013785">
    <property type="entry name" value="Aldolase_TIM"/>
</dbReference>
<dbReference type="SMART" id="SM00876">
    <property type="entry name" value="BATS"/>
    <property type="match status" value="1"/>
</dbReference>
<evidence type="ECO:0000256" key="4">
    <source>
        <dbReference type="ARBA" id="ARBA00022723"/>
    </source>
</evidence>
<dbReference type="EC" id="4.1.99.19" evidence="8"/>
<protein>
    <submittedName>
        <fullName evidence="8">2-iminoacetate synthase ThiH</fullName>
        <ecNumber evidence="8">4.1.99.19</ecNumber>
    </submittedName>
</protein>
<evidence type="ECO:0000256" key="6">
    <source>
        <dbReference type="ARBA" id="ARBA00023014"/>
    </source>
</evidence>
<dbReference type="SFLD" id="SFLDS00029">
    <property type="entry name" value="Radical_SAM"/>
    <property type="match status" value="1"/>
</dbReference>
<dbReference type="SUPFAM" id="SSF102114">
    <property type="entry name" value="Radical SAM enzymes"/>
    <property type="match status" value="1"/>
</dbReference>
<dbReference type="AlphaFoldDB" id="A0A941GFJ0"/>
<dbReference type="PROSITE" id="PS51918">
    <property type="entry name" value="RADICAL_SAM"/>
    <property type="match status" value="1"/>
</dbReference>
<dbReference type="EMBL" id="JAGTPX010000012">
    <property type="protein sequence ID" value="MBR8670503.1"/>
    <property type="molecule type" value="Genomic_DNA"/>
</dbReference>
<proteinExistence type="predicted"/>
<dbReference type="PANTHER" id="PTHR43583:SF1">
    <property type="entry name" value="2-IMINOACETATE SYNTHASE"/>
    <property type="match status" value="1"/>
</dbReference>
<evidence type="ECO:0000256" key="3">
    <source>
        <dbReference type="ARBA" id="ARBA00022691"/>
    </source>
</evidence>
<dbReference type="GO" id="GO:0005506">
    <property type="term" value="F:iron ion binding"/>
    <property type="evidence" value="ECO:0007669"/>
    <property type="project" value="InterPro"/>
</dbReference>
<dbReference type="CDD" id="cd01335">
    <property type="entry name" value="Radical_SAM"/>
    <property type="match status" value="1"/>
</dbReference>
<evidence type="ECO:0000256" key="5">
    <source>
        <dbReference type="ARBA" id="ARBA00023004"/>
    </source>
</evidence>
<accession>A0A941GFJ0</accession>
<dbReference type="InterPro" id="IPR034428">
    <property type="entry name" value="ThiH/NoCL/HydG-like"/>
</dbReference>